<feature type="region of interest" description="Disordered" evidence="6">
    <location>
        <begin position="119"/>
        <end position="196"/>
    </location>
</feature>
<evidence type="ECO:0000256" key="6">
    <source>
        <dbReference type="SAM" id="MobiDB-lite"/>
    </source>
</evidence>
<sequence length="196" mass="21949">MVDLVEMEIRELMSEMGFDGENLPVVKGSALSALEGKNPEIGRGTVVTGRLERGTLKKGAEAEFIGFNKSFKTTVTGVEMFHQILEEAQAGDQLGALVRGLKRDEIRRGMVMCKPGSISAQDHIKTQGPPQTDQAHGPRERSEVHAPMRVHDCRDGCHHGSPQAPHRNRTFGSERFQEEAREERSRRRRCFQEVDD</sequence>
<keyword evidence="4" id="KW-0496">Mitochondrion</keyword>
<dbReference type="PANTHER" id="PTHR43721">
    <property type="entry name" value="ELONGATION FACTOR TU-RELATED"/>
    <property type="match status" value="1"/>
</dbReference>
<dbReference type="OrthoDB" id="2067at2759"/>
<evidence type="ECO:0000256" key="5">
    <source>
        <dbReference type="ARBA" id="ARBA00023134"/>
    </source>
</evidence>
<dbReference type="CDD" id="cd03697">
    <property type="entry name" value="EFTU_II"/>
    <property type="match status" value="1"/>
</dbReference>
<name>A0A6H5H2Z4_9HEMI</name>
<keyword evidence="1" id="KW-0547">Nucleotide-binding</keyword>
<keyword evidence="3" id="KW-0648">Protein biosynthesis</keyword>
<feature type="compositionally biased region" description="Basic and acidic residues" evidence="6">
    <location>
        <begin position="136"/>
        <end position="158"/>
    </location>
</feature>
<gene>
    <name evidence="8" type="ORF">NTEN_LOCUS14938</name>
</gene>
<dbReference type="InterPro" id="IPR009000">
    <property type="entry name" value="Transl_B-barrel_sf"/>
</dbReference>
<organism evidence="8 9">
    <name type="scientific">Nesidiocoris tenuis</name>
    <dbReference type="NCBI Taxonomy" id="355587"/>
    <lineage>
        <taxon>Eukaryota</taxon>
        <taxon>Metazoa</taxon>
        <taxon>Ecdysozoa</taxon>
        <taxon>Arthropoda</taxon>
        <taxon>Hexapoda</taxon>
        <taxon>Insecta</taxon>
        <taxon>Pterygota</taxon>
        <taxon>Neoptera</taxon>
        <taxon>Paraneoptera</taxon>
        <taxon>Hemiptera</taxon>
        <taxon>Heteroptera</taxon>
        <taxon>Panheteroptera</taxon>
        <taxon>Cimicomorpha</taxon>
        <taxon>Miridae</taxon>
        <taxon>Dicyphina</taxon>
        <taxon>Nesidiocoris</taxon>
    </lineage>
</organism>
<evidence type="ECO:0000259" key="7">
    <source>
        <dbReference type="Pfam" id="PF03144"/>
    </source>
</evidence>
<dbReference type="AlphaFoldDB" id="A0A6H5H2Z4"/>
<dbReference type="InterPro" id="IPR033720">
    <property type="entry name" value="EFTU_2"/>
</dbReference>
<keyword evidence="2" id="KW-0251">Elongation factor</keyword>
<evidence type="ECO:0000256" key="2">
    <source>
        <dbReference type="ARBA" id="ARBA00022768"/>
    </source>
</evidence>
<protein>
    <recommendedName>
        <fullName evidence="7">Translation elongation factor EFTu-like domain-containing protein</fullName>
    </recommendedName>
</protein>
<reference evidence="8 9" key="1">
    <citation type="submission" date="2020-02" db="EMBL/GenBank/DDBJ databases">
        <authorList>
            <person name="Ferguson B K."/>
        </authorList>
    </citation>
    <scope>NUCLEOTIDE SEQUENCE [LARGE SCALE GENOMIC DNA]</scope>
</reference>
<dbReference type="FunFam" id="2.40.30.10:FF:000001">
    <property type="entry name" value="Elongation factor Tu"/>
    <property type="match status" value="1"/>
</dbReference>
<dbReference type="InterPro" id="IPR004161">
    <property type="entry name" value="EFTu-like_2"/>
</dbReference>
<keyword evidence="5" id="KW-0342">GTP-binding</keyword>
<dbReference type="InterPro" id="IPR050055">
    <property type="entry name" value="EF-Tu_GTPase"/>
</dbReference>
<feature type="compositionally biased region" description="Basic and acidic residues" evidence="6">
    <location>
        <begin position="175"/>
        <end position="185"/>
    </location>
</feature>
<dbReference type="GO" id="GO:0003746">
    <property type="term" value="F:translation elongation factor activity"/>
    <property type="evidence" value="ECO:0007669"/>
    <property type="project" value="UniProtKB-KW"/>
</dbReference>
<dbReference type="EMBL" id="CADCXU010022407">
    <property type="protein sequence ID" value="CAB0009865.1"/>
    <property type="molecule type" value="Genomic_DNA"/>
</dbReference>
<proteinExistence type="predicted"/>
<dbReference type="Gene3D" id="2.40.30.10">
    <property type="entry name" value="Translation factors"/>
    <property type="match status" value="1"/>
</dbReference>
<dbReference type="GO" id="GO:0005525">
    <property type="term" value="F:GTP binding"/>
    <property type="evidence" value="ECO:0007669"/>
    <property type="project" value="UniProtKB-KW"/>
</dbReference>
<evidence type="ECO:0000256" key="3">
    <source>
        <dbReference type="ARBA" id="ARBA00022917"/>
    </source>
</evidence>
<dbReference type="SUPFAM" id="SSF50447">
    <property type="entry name" value="Translation proteins"/>
    <property type="match status" value="1"/>
</dbReference>
<dbReference type="Proteomes" id="UP000479000">
    <property type="component" value="Unassembled WGS sequence"/>
</dbReference>
<evidence type="ECO:0000256" key="1">
    <source>
        <dbReference type="ARBA" id="ARBA00022741"/>
    </source>
</evidence>
<dbReference type="PANTHER" id="PTHR43721:SF36">
    <property type="entry name" value="ELONGATION FACTOR TU, MITOCHONDRIAL"/>
    <property type="match status" value="1"/>
</dbReference>
<evidence type="ECO:0000313" key="8">
    <source>
        <dbReference type="EMBL" id="CAB0009865.1"/>
    </source>
</evidence>
<dbReference type="GO" id="GO:0005739">
    <property type="term" value="C:mitochondrion"/>
    <property type="evidence" value="ECO:0007669"/>
    <property type="project" value="TreeGrafter"/>
</dbReference>
<dbReference type="GO" id="GO:0070125">
    <property type="term" value="P:mitochondrial translational elongation"/>
    <property type="evidence" value="ECO:0007669"/>
    <property type="project" value="TreeGrafter"/>
</dbReference>
<accession>A0A6H5H2Z4</accession>
<dbReference type="Pfam" id="PF03144">
    <property type="entry name" value="GTP_EFTU_D2"/>
    <property type="match status" value="1"/>
</dbReference>
<feature type="domain" description="Translation elongation factor EFTu-like" evidence="7">
    <location>
        <begin position="44"/>
        <end position="113"/>
    </location>
</feature>
<evidence type="ECO:0000313" key="9">
    <source>
        <dbReference type="Proteomes" id="UP000479000"/>
    </source>
</evidence>
<keyword evidence="9" id="KW-1185">Reference proteome</keyword>
<evidence type="ECO:0000256" key="4">
    <source>
        <dbReference type="ARBA" id="ARBA00023128"/>
    </source>
</evidence>